<accession>A0A8G2FCC9</accession>
<dbReference type="AlphaFoldDB" id="A0A8G2FCC9"/>
<evidence type="ECO:0000313" key="1">
    <source>
        <dbReference type="EMBL" id="SHJ72208.1"/>
    </source>
</evidence>
<proteinExistence type="predicted"/>
<gene>
    <name evidence="1" type="ORF">SAMN05660830_03081</name>
</gene>
<comment type="caution">
    <text evidence="1">The sequence shown here is derived from an EMBL/GenBank/DDBJ whole genome shotgun (WGS) entry which is preliminary data.</text>
</comment>
<reference evidence="1 2" key="1">
    <citation type="submission" date="2016-11" db="EMBL/GenBank/DDBJ databases">
        <authorList>
            <person name="Varghese N."/>
            <person name="Submissions S."/>
        </authorList>
    </citation>
    <scope>NUCLEOTIDE SEQUENCE [LARGE SCALE GENOMIC DNA]</scope>
    <source>
        <strain evidence="1 2">DSM 17919</strain>
    </source>
</reference>
<dbReference type="Proteomes" id="UP000184001">
    <property type="component" value="Unassembled WGS sequence"/>
</dbReference>
<name>A0A8G2FCC9_9BACT</name>
<dbReference type="InterPro" id="IPR024406">
    <property type="entry name" value="TAC-10"/>
</dbReference>
<organism evidence="1 2">
    <name type="scientific">Halodesulfovibrio aestuarii</name>
    <dbReference type="NCBI Taxonomy" id="126333"/>
    <lineage>
        <taxon>Bacteria</taxon>
        <taxon>Pseudomonadati</taxon>
        <taxon>Thermodesulfobacteriota</taxon>
        <taxon>Desulfovibrionia</taxon>
        <taxon>Desulfovibrionales</taxon>
        <taxon>Desulfovibrionaceae</taxon>
        <taxon>Halodesulfovibrio</taxon>
    </lineage>
</organism>
<protein>
    <submittedName>
        <fullName evidence="1">Phage tail assembly chaperone</fullName>
    </submittedName>
</protein>
<evidence type="ECO:0000313" key="2">
    <source>
        <dbReference type="Proteomes" id="UP000184001"/>
    </source>
</evidence>
<dbReference type="Pfam" id="PF10963">
    <property type="entry name" value="Phage_TAC_10"/>
    <property type="match status" value="1"/>
</dbReference>
<dbReference type="RefSeq" id="WP_019999253.1">
    <property type="nucleotide sequence ID" value="NZ_CP192220.1"/>
</dbReference>
<dbReference type="EMBL" id="FQZR01000011">
    <property type="protein sequence ID" value="SHJ72208.1"/>
    <property type="molecule type" value="Genomic_DNA"/>
</dbReference>
<sequence length="86" mass="9690">MEQKLKLTIAGKDFTFNLTTEDYNDFINALDGNNKIEAAHNFLVRVIDKAQKDDLLKILDSPGAPVQIMTIITREFVPDLNIQVGK</sequence>